<sequence>MDFATLSLAPTPNQFLVCPKDFCTAQSHLESPVYNLSVTELKAEWLSFIEKQPRIENRTETGAINNGKLQYDFIQRTEWMRYPDSITIRFIPIDQTTSTLAIYSRSHYGQSDFGFNEQRIKSWLSQL</sequence>
<dbReference type="Pfam" id="PF07386">
    <property type="entry name" value="DUF1499"/>
    <property type="match status" value="1"/>
</dbReference>
<evidence type="ECO:0000313" key="2">
    <source>
        <dbReference type="Proteomes" id="UP000034491"/>
    </source>
</evidence>
<evidence type="ECO:0000313" key="1">
    <source>
        <dbReference type="EMBL" id="KKJ78829.1"/>
    </source>
</evidence>
<comment type="caution">
    <text evidence="1">The sequence shown here is derived from an EMBL/GenBank/DDBJ whole genome shotgun (WGS) entry which is preliminary data.</text>
</comment>
<accession>A0A0M2REG6</accession>
<dbReference type="AlphaFoldDB" id="A0A0M2REG6"/>
<gene>
    <name evidence="1" type="ORF">WH95_01230</name>
</gene>
<dbReference type="EMBL" id="LANI01000001">
    <property type="protein sequence ID" value="KKJ78829.1"/>
    <property type="molecule type" value="Genomic_DNA"/>
</dbReference>
<protein>
    <recommendedName>
        <fullName evidence="3">DUF1499 domain-containing protein</fullName>
    </recommendedName>
</protein>
<reference evidence="1 2" key="1">
    <citation type="submission" date="2015-03" db="EMBL/GenBank/DDBJ databases">
        <title>Genome sequence of Kiloniella sp. P1-1, isolated from the gut microflora of Pacific white shrimp, Penaeus vannamei.</title>
        <authorList>
            <person name="Shao Z."/>
            <person name="Wang L."/>
            <person name="Li X."/>
        </authorList>
    </citation>
    <scope>NUCLEOTIDE SEQUENCE [LARGE SCALE GENOMIC DNA]</scope>
    <source>
        <strain evidence="1 2">P1-1</strain>
    </source>
</reference>
<keyword evidence="2" id="KW-1185">Reference proteome</keyword>
<dbReference type="Proteomes" id="UP000034491">
    <property type="component" value="Unassembled WGS sequence"/>
</dbReference>
<proteinExistence type="predicted"/>
<evidence type="ECO:0008006" key="3">
    <source>
        <dbReference type="Google" id="ProtNLM"/>
    </source>
</evidence>
<dbReference type="STRING" id="1549748.WH95_01230"/>
<dbReference type="InterPro" id="IPR010865">
    <property type="entry name" value="DUF1499"/>
</dbReference>
<organism evidence="1 2">
    <name type="scientific">Kiloniella litopenaei</name>
    <dbReference type="NCBI Taxonomy" id="1549748"/>
    <lineage>
        <taxon>Bacteria</taxon>
        <taxon>Pseudomonadati</taxon>
        <taxon>Pseudomonadota</taxon>
        <taxon>Alphaproteobacteria</taxon>
        <taxon>Rhodospirillales</taxon>
        <taxon>Kiloniellaceae</taxon>
        <taxon>Kiloniella</taxon>
    </lineage>
</organism>
<name>A0A0M2REG6_9PROT</name>